<dbReference type="EMBL" id="QOCW01000008">
    <property type="protein sequence ID" value="RBW69733.1"/>
    <property type="molecule type" value="Genomic_DNA"/>
</dbReference>
<dbReference type="InterPro" id="IPR021120">
    <property type="entry name" value="KduI/IolB_isomerase"/>
</dbReference>
<dbReference type="PANTHER" id="PTHR39193:SF1">
    <property type="entry name" value="5-DEOXY-GLUCURONATE ISOMERASE"/>
    <property type="match status" value="1"/>
</dbReference>
<dbReference type="PIRSF" id="PIRSF036628">
    <property type="entry name" value="IolB"/>
    <property type="match status" value="1"/>
</dbReference>
<evidence type="ECO:0000313" key="3">
    <source>
        <dbReference type="EMBL" id="RBW69733.1"/>
    </source>
</evidence>
<dbReference type="AlphaFoldDB" id="A0A366Y001"/>
<dbReference type="InterPro" id="IPR014710">
    <property type="entry name" value="RmlC-like_jellyroll"/>
</dbReference>
<dbReference type="InterPro" id="IPR024203">
    <property type="entry name" value="Deoxy-glucuronate_isom_IolB"/>
</dbReference>
<reference evidence="3 4" key="1">
    <citation type="submission" date="2018-07" db="EMBL/GenBank/DDBJ databases">
        <title>Lottiidibacillus patelloidae gen. nov., sp. nov., isolated from the intestinal tract of a marine limpet and the reclassification of B. taeanensis BH030017T, B. algicola KMM 3737T and B. hwajinpoensis SW-72T as genus Lottiidibacillus.</title>
        <authorList>
            <person name="Liu R."/>
            <person name="Huang Z."/>
        </authorList>
    </citation>
    <scope>NUCLEOTIDE SEQUENCE [LARGE SCALE GENOMIC DNA]</scope>
    <source>
        <strain evidence="3 4">BH030017</strain>
    </source>
</reference>
<dbReference type="Gene3D" id="2.60.120.10">
    <property type="entry name" value="Jelly Rolls"/>
    <property type="match status" value="2"/>
</dbReference>
<dbReference type="RefSeq" id="WP_113805816.1">
    <property type="nucleotide sequence ID" value="NZ_QOCW01000008.1"/>
</dbReference>
<evidence type="ECO:0000256" key="2">
    <source>
        <dbReference type="NCBIfam" id="TIGR04378"/>
    </source>
</evidence>
<dbReference type="Proteomes" id="UP000253314">
    <property type="component" value="Unassembled WGS sequence"/>
</dbReference>
<keyword evidence="1 3" id="KW-0413">Isomerase</keyword>
<sequence length="266" mass="30198">MTRFKKAVEAKGYQDIFGEDNEYLNFLAFGKIDLHEGESFHNETGGYEHALVLLTGTASVKSGERQWDNLGGRKTVFDGKGTAVYIPCQSDYEITAQSDVQIAVCKVKAEEKFEPFVVTPEEVVEHQRGQQQWQRSVYDMIADNGEGKVHRIVMGETINKPGQMSGYPPHKHDGEHYPEEPNLEEVYYYQVNPEQGFGVQYHYTKDGSVDEAHIIRQGDSFAIDKGYHPVGAAGGYEVYYLWFMAGETGRKLNPYEDPDHKWLNQA</sequence>
<dbReference type="GO" id="GO:0019310">
    <property type="term" value="P:inositol catabolic process"/>
    <property type="evidence" value="ECO:0007669"/>
    <property type="project" value="UniProtKB-UniRule"/>
</dbReference>
<dbReference type="GO" id="GO:0008880">
    <property type="term" value="F:glucuronate isomerase activity"/>
    <property type="evidence" value="ECO:0007669"/>
    <property type="project" value="InterPro"/>
</dbReference>
<dbReference type="InterPro" id="IPR011051">
    <property type="entry name" value="RmlC_Cupin_sf"/>
</dbReference>
<dbReference type="SUPFAM" id="SSF51182">
    <property type="entry name" value="RmlC-like cupins"/>
    <property type="match status" value="1"/>
</dbReference>
<dbReference type="PANTHER" id="PTHR39193">
    <property type="entry name" value="5-DEOXY-GLUCURONATE ISOMERASE"/>
    <property type="match status" value="1"/>
</dbReference>
<protein>
    <recommendedName>
        <fullName evidence="2">5-deoxy-glucuronate isomerase</fullName>
        <ecNumber evidence="2">5.3.1.30</ecNumber>
    </recommendedName>
</protein>
<dbReference type="OrthoDB" id="9799936at2"/>
<proteinExistence type="predicted"/>
<dbReference type="GO" id="GO:0102482">
    <property type="term" value="F:5-deoxy-D-glucuronate isomerase activity"/>
    <property type="evidence" value="ECO:0007669"/>
    <property type="project" value="UniProtKB-EC"/>
</dbReference>
<dbReference type="NCBIfam" id="TIGR04378">
    <property type="entry name" value="myo_inos_iolB"/>
    <property type="match status" value="1"/>
</dbReference>
<gene>
    <name evidence="3" type="primary">iolB</name>
    <name evidence="3" type="ORF">DS031_09360</name>
</gene>
<dbReference type="Pfam" id="PF04962">
    <property type="entry name" value="KduI"/>
    <property type="match status" value="1"/>
</dbReference>
<name>A0A366Y001_9BACI</name>
<accession>A0A366Y001</accession>
<organism evidence="3 4">
    <name type="scientific">Bacillus taeanensis</name>
    <dbReference type="NCBI Taxonomy" id="273032"/>
    <lineage>
        <taxon>Bacteria</taxon>
        <taxon>Bacillati</taxon>
        <taxon>Bacillota</taxon>
        <taxon>Bacilli</taxon>
        <taxon>Bacillales</taxon>
        <taxon>Bacillaceae</taxon>
        <taxon>Bacillus</taxon>
    </lineage>
</organism>
<comment type="caution">
    <text evidence="3">The sequence shown here is derived from an EMBL/GenBank/DDBJ whole genome shotgun (WGS) entry which is preliminary data.</text>
</comment>
<keyword evidence="4" id="KW-1185">Reference proteome</keyword>
<evidence type="ECO:0000256" key="1">
    <source>
        <dbReference type="ARBA" id="ARBA00023235"/>
    </source>
</evidence>
<dbReference type="EC" id="5.3.1.30" evidence="2"/>
<evidence type="ECO:0000313" key="4">
    <source>
        <dbReference type="Proteomes" id="UP000253314"/>
    </source>
</evidence>